<evidence type="ECO:0000256" key="1">
    <source>
        <dbReference type="SAM" id="MobiDB-lite"/>
    </source>
</evidence>
<dbReference type="GO" id="GO:0030288">
    <property type="term" value="C:outer membrane-bounded periplasmic space"/>
    <property type="evidence" value="ECO:0007669"/>
    <property type="project" value="InterPro"/>
</dbReference>
<gene>
    <name evidence="3" type="ORF">SAMIE_1024960</name>
</gene>
<protein>
    <submittedName>
        <fullName evidence="3">Penicillin-binding protein activator LpoB</fullName>
    </submittedName>
</protein>
<dbReference type="InterPro" id="IPR005534">
    <property type="entry name" value="Curli_assmbl/transp-comp_CsgG"/>
</dbReference>
<name>A0A494WE27_9SPHN</name>
<feature type="chain" id="PRO_5019778584" evidence="2">
    <location>
        <begin position="24"/>
        <end position="271"/>
    </location>
</feature>
<dbReference type="Proteomes" id="UP000279959">
    <property type="component" value="Chromosome"/>
</dbReference>
<feature type="region of interest" description="Disordered" evidence="1">
    <location>
        <begin position="25"/>
        <end position="54"/>
    </location>
</feature>
<evidence type="ECO:0000256" key="2">
    <source>
        <dbReference type="SAM" id="SignalP"/>
    </source>
</evidence>
<dbReference type="KEGG" id="sami:SAMIE_1024960"/>
<evidence type="ECO:0000313" key="3">
    <source>
        <dbReference type="EMBL" id="BBD98995.1"/>
    </source>
</evidence>
<keyword evidence="2" id="KW-0732">Signal</keyword>
<proteinExistence type="predicted"/>
<keyword evidence="4" id="KW-1185">Reference proteome</keyword>
<dbReference type="EMBL" id="AP018664">
    <property type="protein sequence ID" value="BBD98995.1"/>
    <property type="molecule type" value="Genomic_DNA"/>
</dbReference>
<dbReference type="AlphaFoldDB" id="A0A494WE27"/>
<evidence type="ECO:0000313" key="4">
    <source>
        <dbReference type="Proteomes" id="UP000279959"/>
    </source>
</evidence>
<feature type="signal peptide" evidence="2">
    <location>
        <begin position="1"/>
        <end position="23"/>
    </location>
</feature>
<organism evidence="3 4">
    <name type="scientific">Sphingobium amiense</name>
    <dbReference type="NCBI Taxonomy" id="135719"/>
    <lineage>
        <taxon>Bacteria</taxon>
        <taxon>Pseudomonadati</taxon>
        <taxon>Pseudomonadota</taxon>
        <taxon>Alphaproteobacteria</taxon>
        <taxon>Sphingomonadales</taxon>
        <taxon>Sphingomonadaceae</taxon>
        <taxon>Sphingobium</taxon>
    </lineage>
</organism>
<sequence>MVKTVSALLATVALVAMPTASMAQTNMSSSGKTYKDGTTKGASSGRRDQERATQEIPVCTRNLGTVAIVEPDNQWWRELNLGSPEAILKVFIQQSGCFRIVNRGRSMQSRAMERAMADSGELQAGSNLGKGQVKAADYYLEPDIVSSNRNSGGGGIGGALGGLMGGFGGALIGGLNIKKKEANVTLSIVNARTTEEEALTEGYARKTDVGFGGGAGGGWWGGFAAAGGSGYQNTEIGQVIVLAYLDAYRKLVTQLGGLPANAAAAAPVAKK</sequence>
<reference evidence="3 4" key="1">
    <citation type="submission" date="2018-05" db="EMBL/GenBank/DDBJ databases">
        <title>Complete Genome Sequence of the Nonylphenol-Degrading Bacterium Sphingobium amiense DSM 16289T.</title>
        <authorList>
            <person name="Ootsuka M."/>
            <person name="Nishizawa T."/>
            <person name="Ohta H."/>
        </authorList>
    </citation>
    <scope>NUCLEOTIDE SEQUENCE [LARGE SCALE GENOMIC DNA]</scope>
    <source>
        <strain evidence="3 4">DSM 16289</strain>
    </source>
</reference>
<accession>A0A494WE27</accession>
<dbReference type="Pfam" id="PF03783">
    <property type="entry name" value="CsgG"/>
    <property type="match status" value="1"/>
</dbReference>